<feature type="domain" description="Histidine-specific methyltransferase SAM-dependent" evidence="1">
    <location>
        <begin position="175"/>
        <end position="304"/>
    </location>
</feature>
<evidence type="ECO:0000313" key="3">
    <source>
        <dbReference type="Proteomes" id="UP000238823"/>
    </source>
</evidence>
<accession>A0A2S9YJK0</accession>
<dbReference type="InterPro" id="IPR029063">
    <property type="entry name" value="SAM-dependent_MTases_sf"/>
</dbReference>
<dbReference type="Proteomes" id="UP000238823">
    <property type="component" value="Unassembled WGS sequence"/>
</dbReference>
<keyword evidence="2" id="KW-0489">Methyltransferase</keyword>
<dbReference type="EMBL" id="PVNL01000096">
    <property type="protein sequence ID" value="PRQ05222.1"/>
    <property type="molecule type" value="Genomic_DNA"/>
</dbReference>
<sequence length="440" mass="48657">MSSPGSPTSQVFDLIFGLLELHGFHTNEAQASIFGVTPTTIQNWKTGKVKALNSGKLEEVIARIYFLSKRRGVDLVGEPSLCPIVIEEGAGPEDLERELREKWDSVYLGHKFLYYHPAGAMAWTQLLATGYGNTLLSKGFVAALSLALDGAPRAGGAAKLGAALRWSEGKSCGIDLISLGPGDGAKEARAIELLIGHSESGHRLIDWLTYTPVDVSIPLLRLASEKARNLIREKVDPERWPHFLVRPSCSDFEDGNIGFTGHLSEADEDRRLVLFLGGTFGNLKSETVFVERTLGQVLRPGDLLWLEVGVRQPRIEDDALYALANGGEGDTQETVRRALVEGPHRRFRASVGSPLESNMRIIPRDGGVTCEVPRSHNFVHDVDISPTGQRCSVLYSRRYDVAALQQWLAEFGYELLFEYAVKDSRERDRTAHLLLRRTRA</sequence>
<dbReference type="Gene3D" id="3.40.50.150">
    <property type="entry name" value="Vaccinia Virus protein VP39"/>
    <property type="match status" value="1"/>
</dbReference>
<evidence type="ECO:0000259" key="1">
    <source>
        <dbReference type="Pfam" id="PF10017"/>
    </source>
</evidence>
<dbReference type="EC" id="2.1.1.44" evidence="2"/>
<dbReference type="InterPro" id="IPR019257">
    <property type="entry name" value="MeTrfase_dom"/>
</dbReference>
<comment type="caution">
    <text evidence="2">The sequence shown here is derived from an EMBL/GenBank/DDBJ whole genome shotgun (WGS) entry which is preliminary data.</text>
</comment>
<reference evidence="2 3" key="1">
    <citation type="submission" date="2018-03" db="EMBL/GenBank/DDBJ databases">
        <title>Draft Genome Sequences of the Obligatory Marine Myxobacteria Enhygromyxa salina SWB007.</title>
        <authorList>
            <person name="Poehlein A."/>
            <person name="Moghaddam J.A."/>
            <person name="Harms H."/>
            <person name="Alanjari M."/>
            <person name="Koenig G.M."/>
            <person name="Daniel R."/>
            <person name="Schaeberle T.F."/>
        </authorList>
    </citation>
    <scope>NUCLEOTIDE SEQUENCE [LARGE SCALE GENOMIC DNA]</scope>
    <source>
        <strain evidence="2 3">SWB007</strain>
    </source>
</reference>
<organism evidence="2 3">
    <name type="scientific">Enhygromyxa salina</name>
    <dbReference type="NCBI Taxonomy" id="215803"/>
    <lineage>
        <taxon>Bacteria</taxon>
        <taxon>Pseudomonadati</taxon>
        <taxon>Myxococcota</taxon>
        <taxon>Polyangia</taxon>
        <taxon>Nannocystales</taxon>
        <taxon>Nannocystaceae</taxon>
        <taxon>Enhygromyxa</taxon>
    </lineage>
</organism>
<dbReference type="GO" id="GO:0052706">
    <property type="term" value="F:L-histidine N(alpha)-methyltransferase activity"/>
    <property type="evidence" value="ECO:0007669"/>
    <property type="project" value="UniProtKB-EC"/>
</dbReference>
<protein>
    <submittedName>
        <fullName evidence="2">Histidine N-alpha-methyltransferase</fullName>
        <ecNumber evidence="2">2.1.1.44</ecNumber>
    </submittedName>
</protein>
<proteinExistence type="predicted"/>
<dbReference type="OrthoDB" id="5488625at2"/>
<evidence type="ECO:0000313" key="2">
    <source>
        <dbReference type="EMBL" id="PRQ05222.1"/>
    </source>
</evidence>
<dbReference type="Pfam" id="PF10017">
    <property type="entry name" value="Methyltransf_33"/>
    <property type="match status" value="1"/>
</dbReference>
<name>A0A2S9YJK0_9BACT</name>
<keyword evidence="2" id="KW-0808">Transferase</keyword>
<gene>
    <name evidence="2" type="primary">egtD_2</name>
    <name evidence="2" type="ORF">ENSA7_46720</name>
</gene>
<dbReference type="AlphaFoldDB" id="A0A2S9YJK0"/>
<dbReference type="GO" id="GO:0032259">
    <property type="term" value="P:methylation"/>
    <property type="evidence" value="ECO:0007669"/>
    <property type="project" value="UniProtKB-KW"/>
</dbReference>
<dbReference type="RefSeq" id="WP_146158054.1">
    <property type="nucleotide sequence ID" value="NZ_PVNL01000096.1"/>
</dbReference>